<dbReference type="PANTHER" id="PTHR43845:SF1">
    <property type="entry name" value="BLR5969 PROTEIN"/>
    <property type="match status" value="1"/>
</dbReference>
<dbReference type="EMBL" id="CAJOBF010000763">
    <property type="protein sequence ID" value="CAF3866342.1"/>
    <property type="molecule type" value="Genomic_DNA"/>
</dbReference>
<dbReference type="SUPFAM" id="SSF53098">
    <property type="entry name" value="Ribonuclease H-like"/>
    <property type="match status" value="1"/>
</dbReference>
<dbReference type="Pfam" id="PF00929">
    <property type="entry name" value="RNase_T"/>
    <property type="match status" value="1"/>
</dbReference>
<dbReference type="InterPro" id="IPR012337">
    <property type="entry name" value="RNaseH-like_sf"/>
</dbReference>
<dbReference type="SUPFAM" id="SSF56801">
    <property type="entry name" value="Acetyl-CoA synthetase-like"/>
    <property type="match status" value="1"/>
</dbReference>
<dbReference type="InterPro" id="IPR013520">
    <property type="entry name" value="Ribonucl_H"/>
</dbReference>
<dbReference type="GO" id="GO:0016491">
    <property type="term" value="F:oxidoreductase activity"/>
    <property type="evidence" value="ECO:0007669"/>
    <property type="project" value="UniProtKB-KW"/>
</dbReference>
<dbReference type="Gene3D" id="3.60.130.10">
    <property type="entry name" value="Clavaminate synthase-like"/>
    <property type="match status" value="1"/>
</dbReference>
<comment type="caution">
    <text evidence="3">The sequence shown here is derived from an EMBL/GenBank/DDBJ whole genome shotgun (WGS) entry which is preliminary data.</text>
</comment>
<dbReference type="Proteomes" id="UP000663842">
    <property type="component" value="Unassembled WGS sequence"/>
</dbReference>
<dbReference type="NCBIfam" id="NF003765">
    <property type="entry name" value="PRK05359.1"/>
    <property type="match status" value="1"/>
</dbReference>
<dbReference type="GO" id="GO:0003676">
    <property type="term" value="F:nucleic acid binding"/>
    <property type="evidence" value="ECO:0007669"/>
    <property type="project" value="InterPro"/>
</dbReference>
<evidence type="ECO:0000256" key="1">
    <source>
        <dbReference type="ARBA" id="ARBA00023002"/>
    </source>
</evidence>
<evidence type="ECO:0000313" key="4">
    <source>
        <dbReference type="Proteomes" id="UP000663842"/>
    </source>
</evidence>
<organism evidence="3 4">
    <name type="scientific">Rotaria magnacalcarata</name>
    <dbReference type="NCBI Taxonomy" id="392030"/>
    <lineage>
        <taxon>Eukaryota</taxon>
        <taxon>Metazoa</taxon>
        <taxon>Spiralia</taxon>
        <taxon>Gnathifera</taxon>
        <taxon>Rotifera</taxon>
        <taxon>Eurotatoria</taxon>
        <taxon>Bdelloidea</taxon>
        <taxon>Philodinida</taxon>
        <taxon>Philodinidae</taxon>
        <taxon>Rotaria</taxon>
    </lineage>
</organism>
<proteinExistence type="predicted"/>
<feature type="domain" description="Exonuclease" evidence="2">
    <location>
        <begin position="999"/>
        <end position="1131"/>
    </location>
</feature>
<keyword evidence="1" id="KW-0560">Oxidoreductase</keyword>
<dbReference type="Gene3D" id="3.30.420.10">
    <property type="entry name" value="Ribonuclease H-like superfamily/Ribonuclease H"/>
    <property type="match status" value="2"/>
</dbReference>
<dbReference type="InterPro" id="IPR036397">
    <property type="entry name" value="RNaseH_sf"/>
</dbReference>
<dbReference type="InterPro" id="IPR042099">
    <property type="entry name" value="ANL_N_sf"/>
</dbReference>
<evidence type="ECO:0000313" key="3">
    <source>
        <dbReference type="EMBL" id="CAF3866342.1"/>
    </source>
</evidence>
<accession>A0A819FCI8</accession>
<gene>
    <name evidence="3" type="ORF">UXM345_LOCUS8669</name>
</gene>
<sequence length="1288" mass="150875">MMIFYCYSPDYVNFDANDFQYATDRLSEIENKLVSDGYVRIQFCENDLPTSHNEIKVIEDFFVDFITKLGCECLTHNADEKSFVWHVRPMACTQDIDSSLARSHTDHEFPFHTDCSYESNPPEYMALFVLEQDQLGGGQFEVIQMSNVIKLLSEESRKILAAEDFKISVPLEFRKAKDIDHIYGPILLDRHQVRYRPDILLDHKCRALDELESIISQVPKHIPKLEKYTMILLNNRKYLHARTKILDPRRHLLRIRFNRRVPYNIFSIYNEAKLRSEYLTLPNTLLDYFQDQHSRLYKTLKLIIQQYNQTTEVGAEIRRTFQFEPKIHDVLCELNIHRPEFVMGNYRPDILFTTGHHFSMNGKLRFEPKICEINARFAWNGYLLAAAICPGDNENQISVNFDTMLNTICESSQFDTTKSMTILKSKEHGFDIHLFQKYWINKYHQNCCIIHPDQLHVVDGQLFDQNEEHPIQQMILELHQDEILALPEDIIHSLIHSSQIRYMNDLRTIFLVHDKRMFSLLSNQAFLNALWQADYDQTKILTQLIPTTYVIGQMPSYVRECVLAMKSNWCIKPNLGGKGENMSIGTDVSKEDWSHLLFDPNHQEWIVQQYQESVQYTSMNLSGMLFCCNDHCFNIGPIRLSPNKIVNICNGGCFIRPFVHRRHVHCSEEGEILTKTKLHEQLQLFRLSHQQWNRNIYFSSSGGSGGKRLFFATDIQENQRQREILVDMMLAQNVLSETDVCLNLFHSNNIYRSLEIFNDFCSLANCTVLPMGSGADDTKILQIIEYFRPNVIMGSPYRLMQLALFIEEHRQSNEKFHFEKIFFACEPLDNLKRDYFKRIYNCSMCLGFYGSAETGVFACQTPAHATTQLYMYPKELVRVEIVNRQIIVTNVVRRRNQLVRFNTSDLGRLIPTHDNEKYGLVEVQQSQRLIDLAPAAIMKSDVEECMNQFDLIEWQLIIENDPRGNNRTMLTFYYVEKTIMSSEYLKTCVETYLKQCLGPDLVIHHPKSLLDAMGPWCMTHHTRSGLVKQVLESELSMFDAETEIINFIEQVTLFSKNKQRLILAGNTVYFDRYFLEKDMPRLHFLLDRSILDCSTLNELIYRFNEEICLNAPIGSGNLHRALDDIRNSLEELKYYKKTAFEEKQQTQQIELPFKGHLMGYLIWININSANIVHCILTDSNLNTIDEITDGKTNDALMNFFHRNKIYEEKLIVVAGNFLGSIRSQLKKIAPQFNEFCHYRSVDVNVVSILCEKWFPNTYERRPFKDDDDDNHLKNSIELLRFYRSTIFK</sequence>
<evidence type="ECO:0000259" key="2">
    <source>
        <dbReference type="Pfam" id="PF00929"/>
    </source>
</evidence>
<dbReference type="PANTHER" id="PTHR43845">
    <property type="entry name" value="BLR5969 PROTEIN"/>
    <property type="match status" value="1"/>
</dbReference>
<dbReference type="Gene3D" id="3.40.50.12780">
    <property type="entry name" value="N-terminal domain of ligase-like"/>
    <property type="match status" value="1"/>
</dbReference>
<reference evidence="3" key="1">
    <citation type="submission" date="2021-02" db="EMBL/GenBank/DDBJ databases">
        <authorList>
            <person name="Nowell W R."/>
        </authorList>
    </citation>
    <scope>NUCLEOTIDE SEQUENCE</scope>
</reference>
<protein>
    <recommendedName>
        <fullName evidence="2">Exonuclease domain-containing protein</fullName>
    </recommendedName>
</protein>
<dbReference type="SUPFAM" id="SSF56059">
    <property type="entry name" value="Glutathione synthetase ATP-binding domain-like"/>
    <property type="match status" value="1"/>
</dbReference>
<name>A0A819FCI8_9BILA</name>
<dbReference type="InterPro" id="IPR042098">
    <property type="entry name" value="TauD-like_sf"/>
</dbReference>
<dbReference type="SUPFAM" id="SSF51197">
    <property type="entry name" value="Clavaminate synthase-like"/>
    <property type="match status" value="1"/>
</dbReference>